<dbReference type="RefSeq" id="WP_171296117.1">
    <property type="nucleotide sequence ID" value="NZ_CP087098.1"/>
</dbReference>
<gene>
    <name evidence="1" type="ORF">HLQ16_05365</name>
</gene>
<name>A0A7Y3SUJ5_9CLOT</name>
<comment type="caution">
    <text evidence="1">The sequence shown here is derived from an EMBL/GenBank/DDBJ whole genome shotgun (WGS) entry which is preliminary data.</text>
</comment>
<sequence length="292" mass="30849">MNKKIISIITTLVISGGVLMGTAYAGASQLSGYDAYKLAIKDTANLKNETVVLKVSVSDAGKDLVDVSSNIKVNKAANAMSNATTVKSSTETEDFSTFKQAGKSISKSSTSEVYNVKEENIHKNLNKKAEVMNPEVAKSMEVVLDTLVGSMKNNVAVTDNADGTKKVAVNLSQENIVPLVNAITSIALTKNNNEPMLNEKAGNLDVKNMLPQLASGITVKSVVVTGDINKDNIITEQVAKIVVTGLDAKGVTHEVTINAALSLSNINATTPNTVDLTGKQVKTVTGHFQGRE</sequence>
<proteinExistence type="predicted"/>
<dbReference type="Proteomes" id="UP000531659">
    <property type="component" value="Unassembled WGS sequence"/>
</dbReference>
<organism evidence="1 2">
    <name type="scientific">Clostridium estertheticum</name>
    <dbReference type="NCBI Taxonomy" id="238834"/>
    <lineage>
        <taxon>Bacteria</taxon>
        <taxon>Bacillati</taxon>
        <taxon>Bacillota</taxon>
        <taxon>Clostridia</taxon>
        <taxon>Eubacteriales</taxon>
        <taxon>Clostridiaceae</taxon>
        <taxon>Clostridium</taxon>
    </lineage>
</organism>
<reference evidence="1 2" key="1">
    <citation type="submission" date="2020-05" db="EMBL/GenBank/DDBJ databases">
        <title>Complete genome of Clostridium estertheticum subspecies estertheticum, isolated from Vacuum packed lamb meat from New Zealand imported to Switzerland.</title>
        <authorList>
            <person name="Wambui J."/>
            <person name="Stevens M.J.A."/>
            <person name="Stephan R."/>
        </authorList>
    </citation>
    <scope>NUCLEOTIDE SEQUENCE [LARGE SCALE GENOMIC DNA]</scope>
    <source>
        <strain evidence="1 2">CEST001</strain>
    </source>
</reference>
<dbReference type="AlphaFoldDB" id="A0A7Y3SUJ5"/>
<dbReference type="EMBL" id="JABEYB010000003">
    <property type="protein sequence ID" value="NNU75355.1"/>
    <property type="molecule type" value="Genomic_DNA"/>
</dbReference>
<accession>A0A7Y3SUJ5</accession>
<evidence type="ECO:0000313" key="2">
    <source>
        <dbReference type="Proteomes" id="UP000531659"/>
    </source>
</evidence>
<protein>
    <submittedName>
        <fullName evidence="1">Uncharacterized protein</fullName>
    </submittedName>
</protein>
<evidence type="ECO:0000313" key="1">
    <source>
        <dbReference type="EMBL" id="NNU75355.1"/>
    </source>
</evidence>